<dbReference type="AlphaFoldDB" id="A0A4S8NE18"/>
<dbReference type="GO" id="GO:0016811">
    <property type="term" value="F:hydrolase activity, acting on carbon-nitrogen (but not peptide) bonds, in linear amides"/>
    <property type="evidence" value="ECO:0007669"/>
    <property type="project" value="TreeGrafter"/>
</dbReference>
<dbReference type="PANTHER" id="PTHR35005:SF1">
    <property type="entry name" value="2-AMINO-5-FORMYLAMINO-6-RIBOSYLAMINOPYRIMIDIN-4(3H)-ONE 5'-MONOPHOSPHATE DEFORMYLASE"/>
    <property type="match status" value="1"/>
</dbReference>
<comment type="cofactor">
    <cofactor evidence="1">
        <name>Zn(2+)</name>
        <dbReference type="ChEBI" id="CHEBI:29105"/>
    </cofactor>
</comment>
<dbReference type="GO" id="GO:0046872">
    <property type="term" value="F:metal ion binding"/>
    <property type="evidence" value="ECO:0007669"/>
    <property type="project" value="UniProtKB-KW"/>
</dbReference>
<comment type="similarity">
    <text evidence="5">Belongs to the creatininase superfamily.</text>
</comment>
<dbReference type="OrthoDB" id="9801445at2"/>
<reference evidence="6 7" key="1">
    <citation type="journal article" date="2009" name="Int. J. Syst. Evol. Microbiol.">
        <title>Nocardioides caeni sp. nov., isolated from wastewater.</title>
        <authorList>
            <person name="Yoon J.H."/>
            <person name="Kang S.J."/>
            <person name="Park S."/>
            <person name="Kim W."/>
            <person name="Oh T.K."/>
        </authorList>
    </citation>
    <scope>NUCLEOTIDE SEQUENCE [LARGE SCALE GENOMIC DNA]</scope>
    <source>
        <strain evidence="6 7">DSM 23134</strain>
    </source>
</reference>
<dbReference type="PANTHER" id="PTHR35005">
    <property type="entry name" value="3-DEHYDRO-SCYLLO-INOSOSE HYDROLASE"/>
    <property type="match status" value="1"/>
</dbReference>
<protein>
    <submittedName>
        <fullName evidence="6">Mycofactocin biosynthesis peptidyl-dipeptidase MftE</fullName>
    </submittedName>
</protein>
<evidence type="ECO:0000256" key="5">
    <source>
        <dbReference type="ARBA" id="ARBA00024029"/>
    </source>
</evidence>
<dbReference type="Proteomes" id="UP000307087">
    <property type="component" value="Unassembled WGS sequence"/>
</dbReference>
<sequence>MEIALGATTTSRVRCGAAVLVPVGSTGQHDPRLPLDTDTELAVAVAEAAAKLLRRRRIDVVVAPAVAYGAPGRHPQADGSLTTSTPVLQALLVDLARSARSWAERVVFLTGHDGNVGAVERAVAQLRSEGMLASSAVRLLENPAAPADNRMKTSVMLHLRPWRFRSGRDRAASSEEGRELLDLVAWHVAQEILGSHGVGTPL</sequence>
<name>A0A4S8NE18_9ACTN</name>
<evidence type="ECO:0000256" key="2">
    <source>
        <dbReference type="ARBA" id="ARBA00022723"/>
    </source>
</evidence>
<keyword evidence="3" id="KW-0378">Hydrolase</keyword>
<organism evidence="6 7">
    <name type="scientific">Nocardioides caeni</name>
    <dbReference type="NCBI Taxonomy" id="574700"/>
    <lineage>
        <taxon>Bacteria</taxon>
        <taxon>Bacillati</taxon>
        <taxon>Actinomycetota</taxon>
        <taxon>Actinomycetes</taxon>
        <taxon>Propionibacteriales</taxon>
        <taxon>Nocardioidaceae</taxon>
        <taxon>Nocardioides</taxon>
    </lineage>
</organism>
<evidence type="ECO:0000256" key="3">
    <source>
        <dbReference type="ARBA" id="ARBA00022801"/>
    </source>
</evidence>
<dbReference type="Gene3D" id="3.40.50.10310">
    <property type="entry name" value="Creatininase"/>
    <property type="match status" value="1"/>
</dbReference>
<dbReference type="InterPro" id="IPR024087">
    <property type="entry name" value="Creatininase-like_sf"/>
</dbReference>
<dbReference type="GO" id="GO:0009231">
    <property type="term" value="P:riboflavin biosynthetic process"/>
    <property type="evidence" value="ECO:0007669"/>
    <property type="project" value="TreeGrafter"/>
</dbReference>
<proteinExistence type="inferred from homology"/>
<evidence type="ECO:0000313" key="7">
    <source>
        <dbReference type="Proteomes" id="UP000307087"/>
    </source>
</evidence>
<gene>
    <name evidence="6" type="ORF">E9934_09075</name>
</gene>
<evidence type="ECO:0000256" key="1">
    <source>
        <dbReference type="ARBA" id="ARBA00001947"/>
    </source>
</evidence>
<evidence type="ECO:0000256" key="4">
    <source>
        <dbReference type="ARBA" id="ARBA00022833"/>
    </source>
</evidence>
<keyword evidence="4" id="KW-0862">Zinc</keyword>
<keyword evidence="7" id="KW-1185">Reference proteome</keyword>
<dbReference type="RefSeq" id="WP_136562549.1">
    <property type="nucleotide sequence ID" value="NZ_BAABLS010000008.1"/>
</dbReference>
<keyword evidence="2" id="KW-0479">Metal-binding</keyword>
<accession>A0A4S8NE18</accession>
<dbReference type="InterPro" id="IPR003785">
    <property type="entry name" value="Creatininase/forma_Hydrolase"/>
</dbReference>
<comment type="caution">
    <text evidence="6">The sequence shown here is derived from an EMBL/GenBank/DDBJ whole genome shotgun (WGS) entry which is preliminary data.</text>
</comment>
<dbReference type="SUPFAM" id="SSF102215">
    <property type="entry name" value="Creatininase"/>
    <property type="match status" value="1"/>
</dbReference>
<evidence type="ECO:0000313" key="6">
    <source>
        <dbReference type="EMBL" id="THV14787.1"/>
    </source>
</evidence>
<dbReference type="EMBL" id="STGW01000004">
    <property type="protein sequence ID" value="THV14787.1"/>
    <property type="molecule type" value="Genomic_DNA"/>
</dbReference>
<dbReference type="Pfam" id="PF02633">
    <property type="entry name" value="Creatininase"/>
    <property type="match status" value="1"/>
</dbReference>